<comment type="caution">
    <text evidence="1">The sequence shown here is derived from an EMBL/GenBank/DDBJ whole genome shotgun (WGS) entry which is preliminary data.</text>
</comment>
<proteinExistence type="predicted"/>
<dbReference type="InterPro" id="IPR003329">
    <property type="entry name" value="Cytidylyl_trans"/>
</dbReference>
<dbReference type="EMBL" id="BAAADJ010000006">
    <property type="protein sequence ID" value="GAA0319219.1"/>
    <property type="molecule type" value="Genomic_DNA"/>
</dbReference>
<dbReference type="RefSeq" id="WP_343796453.1">
    <property type="nucleotide sequence ID" value="NZ_BAAADJ010000006.1"/>
</dbReference>
<keyword evidence="2" id="KW-1185">Reference proteome</keyword>
<dbReference type="SUPFAM" id="SSF53448">
    <property type="entry name" value="Nucleotide-diphospho-sugar transferases"/>
    <property type="match status" value="1"/>
</dbReference>
<dbReference type="InterPro" id="IPR029044">
    <property type="entry name" value="Nucleotide-diphossugar_trans"/>
</dbReference>
<evidence type="ECO:0000313" key="1">
    <source>
        <dbReference type="EMBL" id="GAA0319219.1"/>
    </source>
</evidence>
<protein>
    <submittedName>
        <fullName evidence="1">Glycosyltransferase family protein</fullName>
    </submittedName>
</protein>
<name>A0ABN0VXA4_9BACI</name>
<dbReference type="CDD" id="cd02518">
    <property type="entry name" value="GT2_SpsF"/>
    <property type="match status" value="1"/>
</dbReference>
<dbReference type="Pfam" id="PF02348">
    <property type="entry name" value="CTP_transf_3"/>
    <property type="match status" value="1"/>
</dbReference>
<gene>
    <name evidence="1" type="ORF">GCM10008967_07190</name>
</gene>
<dbReference type="Gene3D" id="3.90.550.10">
    <property type="entry name" value="Spore Coat Polysaccharide Biosynthesis Protein SpsA, Chain A"/>
    <property type="match status" value="1"/>
</dbReference>
<evidence type="ECO:0000313" key="2">
    <source>
        <dbReference type="Proteomes" id="UP001500782"/>
    </source>
</evidence>
<sequence>MKVAAIIQARMGSTRLPGKILKTVNEKPLLEYQLERVQLAKTIDQIIVATTIKDTELPIVELCKRLGIDYYRGSEQDVLSRYYETAKKYHVDVIVRLTSDCPIIDPKVIDKVVNNFLRKYPSIDYVSNTIERTYPRGLDTEVFSFEALNKAYHKAFLPRDREHVTAYFYTNPTQFKLYSIKNEQDYGNYRWTVDTEEDFELVRLILTELYNRTEHFSLEDVIMLLKANPKWNEINAHIEQKKL</sequence>
<dbReference type="Proteomes" id="UP001500782">
    <property type="component" value="Unassembled WGS sequence"/>
</dbReference>
<reference evidence="1 2" key="1">
    <citation type="journal article" date="2019" name="Int. J. Syst. Evol. Microbiol.">
        <title>The Global Catalogue of Microorganisms (GCM) 10K type strain sequencing project: providing services to taxonomists for standard genome sequencing and annotation.</title>
        <authorList>
            <consortium name="The Broad Institute Genomics Platform"/>
            <consortium name="The Broad Institute Genome Sequencing Center for Infectious Disease"/>
            <person name="Wu L."/>
            <person name="Ma J."/>
        </authorList>
    </citation>
    <scope>NUCLEOTIDE SEQUENCE [LARGE SCALE GENOMIC DNA]</scope>
    <source>
        <strain evidence="1 2">JCM 9731</strain>
    </source>
</reference>
<dbReference type="PANTHER" id="PTHR42866">
    <property type="entry name" value="3-DEOXY-MANNO-OCTULOSONATE CYTIDYLYLTRANSFERASE"/>
    <property type="match status" value="1"/>
</dbReference>
<accession>A0ABN0VXA4</accession>
<organism evidence="1 2">
    <name type="scientific">Bacillus carboniphilus</name>
    <dbReference type="NCBI Taxonomy" id="86663"/>
    <lineage>
        <taxon>Bacteria</taxon>
        <taxon>Bacillati</taxon>
        <taxon>Bacillota</taxon>
        <taxon>Bacilli</taxon>
        <taxon>Bacillales</taxon>
        <taxon>Bacillaceae</taxon>
        <taxon>Bacillus</taxon>
    </lineage>
</organism>
<dbReference type="PANTHER" id="PTHR42866:SF1">
    <property type="entry name" value="SPORE COAT POLYSACCHARIDE BIOSYNTHESIS PROTEIN SPSF"/>
    <property type="match status" value="1"/>
</dbReference>